<accession>A0A6I4MJD6</accession>
<feature type="domain" description="TadE-like" evidence="2">
    <location>
        <begin position="20"/>
        <end position="62"/>
    </location>
</feature>
<evidence type="ECO:0000313" key="4">
    <source>
        <dbReference type="Proteomes" id="UP000462055"/>
    </source>
</evidence>
<keyword evidence="1" id="KW-0812">Transmembrane</keyword>
<protein>
    <submittedName>
        <fullName evidence="3">Pilus assembly protein</fullName>
    </submittedName>
</protein>
<evidence type="ECO:0000259" key="2">
    <source>
        <dbReference type="Pfam" id="PF07811"/>
    </source>
</evidence>
<proteinExistence type="predicted"/>
<keyword evidence="4" id="KW-1185">Reference proteome</keyword>
<feature type="transmembrane region" description="Helical" evidence="1">
    <location>
        <begin position="20"/>
        <end position="42"/>
    </location>
</feature>
<dbReference type="AlphaFoldDB" id="A0A6I4MJD6"/>
<organism evidence="3 4">
    <name type="scientific">Actinomadura physcomitrii</name>
    <dbReference type="NCBI Taxonomy" id="2650748"/>
    <lineage>
        <taxon>Bacteria</taxon>
        <taxon>Bacillati</taxon>
        <taxon>Actinomycetota</taxon>
        <taxon>Actinomycetes</taxon>
        <taxon>Streptosporangiales</taxon>
        <taxon>Thermomonosporaceae</taxon>
        <taxon>Actinomadura</taxon>
    </lineage>
</organism>
<comment type="caution">
    <text evidence="3">The sequence shown here is derived from an EMBL/GenBank/DDBJ whole genome shotgun (WGS) entry which is preliminary data.</text>
</comment>
<keyword evidence="1" id="KW-0472">Membrane</keyword>
<reference evidence="3" key="1">
    <citation type="submission" date="2019-12" db="EMBL/GenBank/DDBJ databases">
        <title>Actinomadura physcomitrii sp. nov., a novel actinomycete isolated from moss [Physcomitrium sphaericum (Ludw) Fuernr].</title>
        <authorList>
            <person name="Zhuang X."/>
        </authorList>
    </citation>
    <scope>NUCLEOTIDE SEQUENCE [LARGE SCALE GENOMIC DNA]</scope>
    <source>
        <strain evidence="3">LD22</strain>
    </source>
</reference>
<evidence type="ECO:0000313" key="3">
    <source>
        <dbReference type="EMBL" id="MWA02749.1"/>
    </source>
</evidence>
<keyword evidence="1" id="KW-1133">Transmembrane helix</keyword>
<dbReference type="InterPro" id="IPR012495">
    <property type="entry name" value="TadE-like_dom"/>
</dbReference>
<name>A0A6I4MJD6_9ACTN</name>
<gene>
    <name evidence="3" type="ORF">F8568_020695</name>
</gene>
<dbReference type="Proteomes" id="UP000462055">
    <property type="component" value="Unassembled WGS sequence"/>
</dbReference>
<evidence type="ECO:0000256" key="1">
    <source>
        <dbReference type="SAM" id="Phobius"/>
    </source>
</evidence>
<sequence>MTSKRWSALRQDVAMAGDAGNAVVETAILAPVFIIFLAGLLVTMRVVHGSAVVAQAAADAARQASIARTAGQARADATASATHTLHDRGLHCAPSVRLDLSGFHRPVGQAATVSARVTCVIQLSDLALTWMPGSRTVTKTHRSPIDPYRATR</sequence>
<dbReference type="EMBL" id="WBMS02000015">
    <property type="protein sequence ID" value="MWA02749.1"/>
    <property type="molecule type" value="Genomic_DNA"/>
</dbReference>
<dbReference type="Pfam" id="PF07811">
    <property type="entry name" value="TadE"/>
    <property type="match status" value="1"/>
</dbReference>